<keyword evidence="1 11" id="KW-0728">SH3 domain</keyword>
<keyword evidence="8 13" id="KW-0829">Tyrosine-protein kinase</keyword>
<reference evidence="17" key="4">
    <citation type="submission" date="2025-08" db="UniProtKB">
        <authorList>
            <consortium name="Ensembl"/>
        </authorList>
    </citation>
    <scope>IDENTIFICATION</scope>
</reference>
<dbReference type="GO" id="GO:0004715">
    <property type="term" value="F:non-membrane spanning protein tyrosine kinase activity"/>
    <property type="evidence" value="ECO:0007669"/>
    <property type="project" value="UniProtKB-EC"/>
</dbReference>
<keyword evidence="6 12" id="KW-0067">ATP-binding</keyword>
<reference evidence="18" key="2">
    <citation type="journal article" date="2007" name="PLoS Biol.">
        <title>Survey sequencing and comparative analysis of the elephant shark (Callorhinchus milii) genome.</title>
        <authorList>
            <person name="Venkatesh B."/>
            <person name="Kirkness E.F."/>
            <person name="Loh Y.H."/>
            <person name="Halpern A.L."/>
            <person name="Lee A.P."/>
            <person name="Johnson J."/>
            <person name="Dandona N."/>
            <person name="Viswanathan L.D."/>
            <person name="Tay A."/>
            <person name="Venter J.C."/>
            <person name="Strausberg R.L."/>
            <person name="Brenner S."/>
        </authorList>
    </citation>
    <scope>NUCLEOTIDE SEQUENCE [LARGE SCALE GENOMIC DNA]</scope>
</reference>
<dbReference type="SUPFAM" id="SSF50044">
    <property type="entry name" value="SH3-domain"/>
    <property type="match status" value="1"/>
</dbReference>
<comment type="similarity">
    <text evidence="13">Belongs to the protein kinase superfamily. Tyr protein kinase family.</text>
</comment>
<dbReference type="AlphaFoldDB" id="A0A4W3J8R6"/>
<dbReference type="PROSITE" id="PS50001">
    <property type="entry name" value="SH2"/>
    <property type="match status" value="1"/>
</dbReference>
<evidence type="ECO:0000256" key="7">
    <source>
        <dbReference type="ARBA" id="ARBA00022999"/>
    </source>
</evidence>
<evidence type="ECO:0000256" key="8">
    <source>
        <dbReference type="ARBA" id="ARBA00023137"/>
    </source>
</evidence>
<dbReference type="GO" id="GO:0005524">
    <property type="term" value="F:ATP binding"/>
    <property type="evidence" value="ECO:0007669"/>
    <property type="project" value="UniProtKB-UniRule"/>
</dbReference>
<dbReference type="FunFam" id="1.10.510.10:FF:000399">
    <property type="entry name" value="Tyrosine-protein kinase"/>
    <property type="match status" value="1"/>
</dbReference>
<keyword evidence="2" id="KW-0597">Phosphoprotein</keyword>
<dbReference type="FunFam" id="3.30.200.20:FF:000053">
    <property type="entry name" value="Tyrosine-protein kinase"/>
    <property type="match status" value="1"/>
</dbReference>
<keyword evidence="4 12" id="KW-0547">Nucleotide-binding</keyword>
<evidence type="ECO:0000256" key="9">
    <source>
        <dbReference type="ARBA" id="ARBA00051245"/>
    </source>
</evidence>
<accession>A0A4W3J8R6</accession>
<dbReference type="InterPro" id="IPR036028">
    <property type="entry name" value="SH3-like_dom_sf"/>
</dbReference>
<dbReference type="Ensembl" id="ENSCMIT00000039117.1">
    <property type="protein sequence ID" value="ENSCMIP00000038567.1"/>
    <property type="gene ID" value="ENSCMIG00000016185.1"/>
</dbReference>
<protein>
    <recommendedName>
        <fullName evidence="13">Tyrosine-protein kinase</fullName>
        <ecNumber evidence="13">2.7.10.2</ecNumber>
    </recommendedName>
</protein>
<dbReference type="PROSITE" id="PS00107">
    <property type="entry name" value="PROTEIN_KINASE_ATP"/>
    <property type="match status" value="1"/>
</dbReference>
<evidence type="ECO:0000256" key="6">
    <source>
        <dbReference type="ARBA" id="ARBA00022840"/>
    </source>
</evidence>
<dbReference type="InterPro" id="IPR001245">
    <property type="entry name" value="Ser-Thr/Tyr_kinase_cat_dom"/>
</dbReference>
<dbReference type="InterPro" id="IPR011009">
    <property type="entry name" value="Kinase-like_dom_sf"/>
</dbReference>
<dbReference type="InterPro" id="IPR036860">
    <property type="entry name" value="SH2_dom_sf"/>
</dbReference>
<evidence type="ECO:0000256" key="5">
    <source>
        <dbReference type="ARBA" id="ARBA00022777"/>
    </source>
</evidence>
<dbReference type="OMA" id="LWKGQVR"/>
<dbReference type="SMART" id="SM00219">
    <property type="entry name" value="TyrKc"/>
    <property type="match status" value="1"/>
</dbReference>
<proteinExistence type="inferred from homology"/>
<dbReference type="Pfam" id="PF00018">
    <property type="entry name" value="SH3_1"/>
    <property type="match status" value="1"/>
</dbReference>
<dbReference type="GeneID" id="103186299"/>
<dbReference type="Pfam" id="PF00017">
    <property type="entry name" value="SH2"/>
    <property type="match status" value="1"/>
</dbReference>
<dbReference type="SUPFAM" id="SSF55550">
    <property type="entry name" value="SH2 domain"/>
    <property type="match status" value="1"/>
</dbReference>
<dbReference type="PROSITE" id="PS00109">
    <property type="entry name" value="PROTEIN_KINASE_TYR"/>
    <property type="match status" value="1"/>
</dbReference>
<dbReference type="InterPro" id="IPR020635">
    <property type="entry name" value="Tyr_kinase_cat_dom"/>
</dbReference>
<dbReference type="PRINTS" id="PR00452">
    <property type="entry name" value="SH3DOMAIN"/>
</dbReference>
<dbReference type="OrthoDB" id="4062651at2759"/>
<evidence type="ECO:0000313" key="17">
    <source>
        <dbReference type="Ensembl" id="ENSCMIP00000038567.1"/>
    </source>
</evidence>
<dbReference type="EC" id="2.7.10.2" evidence="13"/>
<dbReference type="PROSITE" id="PS50002">
    <property type="entry name" value="SH3"/>
    <property type="match status" value="1"/>
</dbReference>
<evidence type="ECO:0000256" key="12">
    <source>
        <dbReference type="PROSITE-ProRule" id="PRU10141"/>
    </source>
</evidence>
<name>A0A4W3J8R6_CALMI</name>
<dbReference type="Pfam" id="PF07714">
    <property type="entry name" value="PK_Tyr_Ser-Thr"/>
    <property type="match status" value="1"/>
</dbReference>
<evidence type="ECO:0000256" key="1">
    <source>
        <dbReference type="ARBA" id="ARBA00022443"/>
    </source>
</evidence>
<gene>
    <name evidence="17" type="primary">LOC103186299</name>
</gene>
<sequence>MAECLRRVFPCFKCLHGSRVRPRDVSPSVVIEVQQESNHQTPCEGTLYVALYDFSARTSEEISISKGDKFKVFDEDDRLNGWCFAEKLDGGQSKGYVPFNYLAKKDSLETKPWYGGTLSRSEAKSILSDQNVSGSFLIRKSENHKDAYALSVQDKGCVRHFRVYKGEDGRFFLKSSHQFSNLCELVDHYKSNNLQAGLRLTLHCKKVEPVLRDLSHSTVDAWERPHEEFTLEKLIGCGKFGKVFAGYWNKTVQVAIKTIEVDVTNQRSFQVEMSIMKQLYHPHLLSLYAVSTERNPYYIITELMKKGSLLDYLRSSEGKQLNSEQLLDIAIQVAEGMLYLESQNYIHRDLAARNILVGEYNVCKIADFGLARIIQEEVYLSTSKVIPYKWTAPEALEYGRYSVKSDVWSFGILLYEIVTYGKIPYVGLDNQELVQKVSMGYRMPRPEGCSMHLYQLMQECWHKNPQERPTFETITSTMVSFEYYGVLEHSS</sequence>
<dbReference type="PANTHER" id="PTHR24418">
    <property type="entry name" value="TYROSINE-PROTEIN KINASE"/>
    <property type="match status" value="1"/>
</dbReference>
<evidence type="ECO:0000256" key="11">
    <source>
        <dbReference type="PROSITE-ProRule" id="PRU00192"/>
    </source>
</evidence>
<feature type="domain" description="Protein kinase" evidence="16">
    <location>
        <begin position="229"/>
        <end position="484"/>
    </location>
</feature>
<keyword evidence="3 13" id="KW-0808">Transferase</keyword>
<evidence type="ECO:0000256" key="13">
    <source>
        <dbReference type="RuleBase" id="RU362096"/>
    </source>
</evidence>
<dbReference type="InterPro" id="IPR001452">
    <property type="entry name" value="SH3_domain"/>
</dbReference>
<dbReference type="Gene3D" id="2.30.30.40">
    <property type="entry name" value="SH3 Domains"/>
    <property type="match status" value="1"/>
</dbReference>
<dbReference type="Gene3D" id="1.10.510.10">
    <property type="entry name" value="Transferase(Phosphotransferase) domain 1"/>
    <property type="match status" value="1"/>
</dbReference>
<dbReference type="GeneTree" id="ENSGT00940000161218"/>
<dbReference type="PRINTS" id="PR00109">
    <property type="entry name" value="TYRKINASE"/>
</dbReference>
<evidence type="ECO:0000259" key="15">
    <source>
        <dbReference type="PROSITE" id="PS50002"/>
    </source>
</evidence>
<dbReference type="Gene3D" id="3.30.505.10">
    <property type="entry name" value="SH2 domain"/>
    <property type="match status" value="1"/>
</dbReference>
<evidence type="ECO:0000256" key="3">
    <source>
        <dbReference type="ARBA" id="ARBA00022679"/>
    </source>
</evidence>
<dbReference type="InterPro" id="IPR000980">
    <property type="entry name" value="SH2"/>
</dbReference>
<feature type="binding site" evidence="12">
    <location>
        <position position="257"/>
    </location>
    <ligand>
        <name>ATP</name>
        <dbReference type="ChEBI" id="CHEBI:30616"/>
    </ligand>
</feature>
<dbReference type="InterPro" id="IPR000719">
    <property type="entry name" value="Prot_kinase_dom"/>
</dbReference>
<feature type="domain" description="SH3" evidence="15">
    <location>
        <begin position="43"/>
        <end position="107"/>
    </location>
</feature>
<feature type="domain" description="SH2" evidence="14">
    <location>
        <begin position="113"/>
        <end position="204"/>
    </location>
</feature>
<keyword evidence="5 13" id="KW-0418">Kinase</keyword>
<dbReference type="InParanoid" id="A0A4W3J8R6"/>
<dbReference type="SMART" id="SM00252">
    <property type="entry name" value="SH2"/>
    <property type="match status" value="1"/>
</dbReference>
<comment type="catalytic activity">
    <reaction evidence="9 13">
        <text>L-tyrosyl-[protein] + ATP = O-phospho-L-tyrosyl-[protein] + ADP + H(+)</text>
        <dbReference type="Rhea" id="RHEA:10596"/>
        <dbReference type="Rhea" id="RHEA-COMP:10136"/>
        <dbReference type="Rhea" id="RHEA-COMP:20101"/>
        <dbReference type="ChEBI" id="CHEBI:15378"/>
        <dbReference type="ChEBI" id="CHEBI:30616"/>
        <dbReference type="ChEBI" id="CHEBI:46858"/>
        <dbReference type="ChEBI" id="CHEBI:61978"/>
        <dbReference type="ChEBI" id="CHEBI:456216"/>
        <dbReference type="EC" id="2.7.10.2"/>
    </reaction>
</comment>
<evidence type="ECO:0000256" key="4">
    <source>
        <dbReference type="ARBA" id="ARBA00022741"/>
    </source>
</evidence>
<dbReference type="PRINTS" id="PR00401">
    <property type="entry name" value="SH2DOMAIN"/>
</dbReference>
<organism evidence="17 18">
    <name type="scientific">Callorhinchus milii</name>
    <name type="common">Ghost shark</name>
    <dbReference type="NCBI Taxonomy" id="7868"/>
    <lineage>
        <taxon>Eukaryota</taxon>
        <taxon>Metazoa</taxon>
        <taxon>Chordata</taxon>
        <taxon>Craniata</taxon>
        <taxon>Vertebrata</taxon>
        <taxon>Chondrichthyes</taxon>
        <taxon>Holocephali</taxon>
        <taxon>Chimaeriformes</taxon>
        <taxon>Callorhinchidae</taxon>
        <taxon>Callorhinchus</taxon>
    </lineage>
</organism>
<dbReference type="STRING" id="7868.ENSCMIP00000038567"/>
<reference evidence="18" key="3">
    <citation type="journal article" date="2014" name="Nature">
        <title>Elephant shark genome provides unique insights into gnathostome evolution.</title>
        <authorList>
            <consortium name="International Elephant Shark Genome Sequencing Consortium"/>
            <person name="Venkatesh B."/>
            <person name="Lee A.P."/>
            <person name="Ravi V."/>
            <person name="Maurya A.K."/>
            <person name="Lian M.M."/>
            <person name="Swann J.B."/>
            <person name="Ohta Y."/>
            <person name="Flajnik M.F."/>
            <person name="Sutoh Y."/>
            <person name="Kasahara M."/>
            <person name="Hoon S."/>
            <person name="Gangu V."/>
            <person name="Roy S.W."/>
            <person name="Irimia M."/>
            <person name="Korzh V."/>
            <person name="Kondrychyn I."/>
            <person name="Lim Z.W."/>
            <person name="Tay B.H."/>
            <person name="Tohari S."/>
            <person name="Kong K.W."/>
            <person name="Ho S."/>
            <person name="Lorente-Galdos B."/>
            <person name="Quilez J."/>
            <person name="Marques-Bonet T."/>
            <person name="Raney B.J."/>
            <person name="Ingham P.W."/>
            <person name="Tay A."/>
            <person name="Hillier L.W."/>
            <person name="Minx P."/>
            <person name="Boehm T."/>
            <person name="Wilson R.K."/>
            <person name="Brenner S."/>
            <person name="Warren W.C."/>
        </authorList>
    </citation>
    <scope>NUCLEOTIDE SEQUENCE [LARGE SCALE GENOMIC DNA]</scope>
</reference>
<evidence type="ECO:0000256" key="2">
    <source>
        <dbReference type="ARBA" id="ARBA00022553"/>
    </source>
</evidence>
<dbReference type="SMART" id="SM00326">
    <property type="entry name" value="SH3"/>
    <property type="match status" value="1"/>
</dbReference>
<evidence type="ECO:0000313" key="18">
    <source>
        <dbReference type="Proteomes" id="UP000314986"/>
    </source>
</evidence>
<evidence type="ECO:0000259" key="16">
    <source>
        <dbReference type="PROSITE" id="PS50011"/>
    </source>
</evidence>
<dbReference type="InterPro" id="IPR008266">
    <property type="entry name" value="Tyr_kinase_AS"/>
</dbReference>
<evidence type="ECO:0000259" key="14">
    <source>
        <dbReference type="PROSITE" id="PS50001"/>
    </source>
</evidence>
<dbReference type="Proteomes" id="UP000314986">
    <property type="component" value="Unassembled WGS sequence"/>
</dbReference>
<dbReference type="KEGG" id="cmk:103186299"/>
<dbReference type="SUPFAM" id="SSF56112">
    <property type="entry name" value="Protein kinase-like (PK-like)"/>
    <property type="match status" value="1"/>
</dbReference>
<reference evidence="18" key="1">
    <citation type="journal article" date="2006" name="Science">
        <title>Ancient noncoding elements conserved in the human genome.</title>
        <authorList>
            <person name="Venkatesh B."/>
            <person name="Kirkness E.F."/>
            <person name="Loh Y.H."/>
            <person name="Halpern A.L."/>
            <person name="Lee A.P."/>
            <person name="Johnson J."/>
            <person name="Dandona N."/>
            <person name="Viswanathan L.D."/>
            <person name="Tay A."/>
            <person name="Venter J.C."/>
            <person name="Strausberg R.L."/>
            <person name="Brenner S."/>
        </authorList>
    </citation>
    <scope>NUCLEOTIDE SEQUENCE [LARGE SCALE GENOMIC DNA]</scope>
</reference>
<reference evidence="17" key="5">
    <citation type="submission" date="2025-09" db="UniProtKB">
        <authorList>
            <consortium name="Ensembl"/>
        </authorList>
    </citation>
    <scope>IDENTIFICATION</scope>
</reference>
<keyword evidence="7 10" id="KW-0727">SH2 domain</keyword>
<keyword evidence="18" id="KW-1185">Reference proteome</keyword>
<dbReference type="InterPro" id="IPR017441">
    <property type="entry name" value="Protein_kinase_ATP_BS"/>
</dbReference>
<dbReference type="InterPro" id="IPR050198">
    <property type="entry name" value="Non-receptor_tyrosine_kinases"/>
</dbReference>
<dbReference type="PROSITE" id="PS50011">
    <property type="entry name" value="PROTEIN_KINASE_DOM"/>
    <property type="match status" value="1"/>
</dbReference>
<evidence type="ECO:0000256" key="10">
    <source>
        <dbReference type="PROSITE-ProRule" id="PRU00191"/>
    </source>
</evidence>